<dbReference type="PANTHER" id="PTHR23517:SF2">
    <property type="entry name" value="MULTIDRUG RESISTANCE PROTEIN MDTH"/>
    <property type="match status" value="1"/>
</dbReference>
<evidence type="ECO:0000256" key="7">
    <source>
        <dbReference type="SAM" id="Phobius"/>
    </source>
</evidence>
<keyword evidence="3" id="KW-1003">Cell membrane</keyword>
<keyword evidence="5 7" id="KW-1133">Transmembrane helix</keyword>
<protein>
    <submittedName>
        <fullName evidence="8">MFS transporter</fullName>
    </submittedName>
</protein>
<dbReference type="Pfam" id="PF07690">
    <property type="entry name" value="MFS_1"/>
    <property type="match status" value="1"/>
</dbReference>
<feature type="transmembrane region" description="Helical" evidence="7">
    <location>
        <begin position="236"/>
        <end position="253"/>
    </location>
</feature>
<comment type="subcellular location">
    <subcellularLocation>
        <location evidence="1">Cell membrane</location>
        <topology evidence="1">Multi-pass membrane protein</topology>
    </subcellularLocation>
</comment>
<proteinExistence type="predicted"/>
<evidence type="ECO:0000256" key="5">
    <source>
        <dbReference type="ARBA" id="ARBA00022989"/>
    </source>
</evidence>
<evidence type="ECO:0000313" key="9">
    <source>
        <dbReference type="Proteomes" id="UP001500979"/>
    </source>
</evidence>
<evidence type="ECO:0000256" key="2">
    <source>
        <dbReference type="ARBA" id="ARBA00022448"/>
    </source>
</evidence>
<keyword evidence="2" id="KW-0813">Transport</keyword>
<feature type="transmembrane region" description="Helical" evidence="7">
    <location>
        <begin position="69"/>
        <end position="88"/>
    </location>
</feature>
<feature type="transmembrane region" description="Helical" evidence="7">
    <location>
        <begin position="173"/>
        <end position="198"/>
    </location>
</feature>
<feature type="transmembrane region" description="Helical" evidence="7">
    <location>
        <begin position="204"/>
        <end position="224"/>
    </location>
</feature>
<dbReference type="Proteomes" id="UP001500979">
    <property type="component" value="Unassembled WGS sequence"/>
</dbReference>
<evidence type="ECO:0000256" key="1">
    <source>
        <dbReference type="ARBA" id="ARBA00004651"/>
    </source>
</evidence>
<feature type="transmembrane region" description="Helical" evidence="7">
    <location>
        <begin position="135"/>
        <end position="153"/>
    </location>
</feature>
<comment type="caution">
    <text evidence="8">The sequence shown here is derived from an EMBL/GenBank/DDBJ whole genome shotgun (WGS) entry which is preliminary data.</text>
</comment>
<dbReference type="SUPFAM" id="SSF103473">
    <property type="entry name" value="MFS general substrate transporter"/>
    <property type="match status" value="1"/>
</dbReference>
<keyword evidence="4 7" id="KW-0812">Transmembrane</keyword>
<keyword evidence="9" id="KW-1185">Reference proteome</keyword>
<sequence>MSVLLHERFEMGLGAVGFVLAVASLVQFSGGVVGAVVAERIGLRNTMVLALAVRSAGFALFVPGLRWPWLAVVALVLTCCGAALYLPANKAYLVDGIDEQRRPLLLSTGNAAINAGVALGPLAAGPLVLDASAALFTAVTGLFAALTIGHALLPPETGRPEPHPRHVLSGLPVLPFAVTALSVYLFMFFQHFLAVFALARMPAVLYGAVLAGYSLSVVVFQPLLSARIARISYRRAMVLGFAAMAAGMCTIAIGDPFAIPAGALLISLGEVVLFLKNDLEALARSPRSPAVVFGQQRLASGIGAFASAAIGGQLYGIASGLGHSGLFWLAVAAQCALLPPLAVLLLRKRTTPSGSTT</sequence>
<feature type="transmembrane region" description="Helical" evidence="7">
    <location>
        <begin position="325"/>
        <end position="346"/>
    </location>
</feature>
<organism evidence="8 9">
    <name type="scientific">Saccharopolyspora taberi</name>
    <dbReference type="NCBI Taxonomy" id="60895"/>
    <lineage>
        <taxon>Bacteria</taxon>
        <taxon>Bacillati</taxon>
        <taxon>Actinomycetota</taxon>
        <taxon>Actinomycetes</taxon>
        <taxon>Pseudonocardiales</taxon>
        <taxon>Pseudonocardiaceae</taxon>
        <taxon>Saccharopolyspora</taxon>
    </lineage>
</organism>
<reference evidence="8 9" key="1">
    <citation type="journal article" date="2019" name="Int. J. Syst. Evol. Microbiol.">
        <title>The Global Catalogue of Microorganisms (GCM) 10K type strain sequencing project: providing services to taxonomists for standard genome sequencing and annotation.</title>
        <authorList>
            <consortium name="The Broad Institute Genomics Platform"/>
            <consortium name="The Broad Institute Genome Sequencing Center for Infectious Disease"/>
            <person name="Wu L."/>
            <person name="Ma J."/>
        </authorList>
    </citation>
    <scope>NUCLEOTIDE SEQUENCE [LARGE SCALE GENOMIC DNA]</scope>
    <source>
        <strain evidence="8 9">JCM 9383</strain>
    </source>
</reference>
<evidence type="ECO:0000256" key="4">
    <source>
        <dbReference type="ARBA" id="ARBA00022692"/>
    </source>
</evidence>
<dbReference type="InterPro" id="IPR036259">
    <property type="entry name" value="MFS_trans_sf"/>
</dbReference>
<evidence type="ECO:0000313" key="8">
    <source>
        <dbReference type="EMBL" id="GAA2775599.1"/>
    </source>
</evidence>
<dbReference type="EMBL" id="BAAAUX010000002">
    <property type="protein sequence ID" value="GAA2775599.1"/>
    <property type="molecule type" value="Genomic_DNA"/>
</dbReference>
<evidence type="ECO:0000256" key="3">
    <source>
        <dbReference type="ARBA" id="ARBA00022475"/>
    </source>
</evidence>
<dbReference type="InterPro" id="IPR011701">
    <property type="entry name" value="MFS"/>
</dbReference>
<dbReference type="PANTHER" id="PTHR23517">
    <property type="entry name" value="RESISTANCE PROTEIN MDTM, PUTATIVE-RELATED-RELATED"/>
    <property type="match status" value="1"/>
</dbReference>
<name>A0ABN3V2G5_9PSEU</name>
<keyword evidence="6 7" id="KW-0472">Membrane</keyword>
<accession>A0ABN3V2G5</accession>
<evidence type="ECO:0000256" key="6">
    <source>
        <dbReference type="ARBA" id="ARBA00023136"/>
    </source>
</evidence>
<dbReference type="Gene3D" id="1.20.1250.20">
    <property type="entry name" value="MFS general substrate transporter like domains"/>
    <property type="match status" value="2"/>
</dbReference>
<feature type="transmembrane region" description="Helical" evidence="7">
    <location>
        <begin position="12"/>
        <end position="38"/>
    </location>
</feature>
<dbReference type="InterPro" id="IPR050171">
    <property type="entry name" value="MFS_Transporters"/>
</dbReference>
<gene>
    <name evidence="8" type="ORF">GCM10010470_04820</name>
</gene>